<dbReference type="GO" id="GO:0051301">
    <property type="term" value="P:cell division"/>
    <property type="evidence" value="ECO:0007669"/>
    <property type="project" value="UniProtKB-KW"/>
</dbReference>
<dbReference type="Gene3D" id="1.10.472.10">
    <property type="entry name" value="Cyclin-like"/>
    <property type="match status" value="1"/>
</dbReference>
<keyword evidence="8" id="KW-0131">Cell cycle</keyword>
<evidence type="ECO:0000256" key="6">
    <source>
        <dbReference type="ARBA" id="ARBA00023127"/>
    </source>
</evidence>
<dbReference type="Proteomes" id="UP000095767">
    <property type="component" value="Unassembled WGS sequence"/>
</dbReference>
<evidence type="ECO:0000313" key="16">
    <source>
        <dbReference type="Proteomes" id="UP000095767"/>
    </source>
</evidence>
<organism evidence="15 16">
    <name type="scientific">Dichanthelium oligosanthes</name>
    <dbReference type="NCBI Taxonomy" id="888268"/>
    <lineage>
        <taxon>Eukaryota</taxon>
        <taxon>Viridiplantae</taxon>
        <taxon>Streptophyta</taxon>
        <taxon>Embryophyta</taxon>
        <taxon>Tracheophyta</taxon>
        <taxon>Spermatophyta</taxon>
        <taxon>Magnoliopsida</taxon>
        <taxon>Liliopsida</taxon>
        <taxon>Poales</taxon>
        <taxon>Poaceae</taxon>
        <taxon>PACMAD clade</taxon>
        <taxon>Panicoideae</taxon>
        <taxon>Panicodae</taxon>
        <taxon>Paniceae</taxon>
        <taxon>Dichantheliinae</taxon>
        <taxon>Dichanthelium</taxon>
    </lineage>
</organism>
<dbReference type="GO" id="GO:0004857">
    <property type="term" value="F:enzyme inhibitor activity"/>
    <property type="evidence" value="ECO:0007669"/>
    <property type="project" value="InterPro"/>
</dbReference>
<comment type="subcellular location">
    <subcellularLocation>
        <location evidence="1">Secreted</location>
        <location evidence="1">Extracellular space</location>
    </subcellularLocation>
</comment>
<evidence type="ECO:0000313" key="15">
    <source>
        <dbReference type="EMBL" id="OEL19325.1"/>
    </source>
</evidence>
<dbReference type="GO" id="GO:0005576">
    <property type="term" value="C:extracellular region"/>
    <property type="evidence" value="ECO:0007669"/>
    <property type="project" value="UniProtKB-SubCell"/>
</dbReference>
<comment type="caution">
    <text evidence="15">The sequence shown here is derived from an EMBL/GenBank/DDBJ whole genome shotgun (WGS) entry which is preliminary data.</text>
</comment>
<keyword evidence="4" id="KW-0132">Cell division</keyword>
<dbReference type="EMBL" id="LWDX02053973">
    <property type="protein sequence ID" value="OEL19325.1"/>
    <property type="molecule type" value="Genomic_DNA"/>
</dbReference>
<dbReference type="SUPFAM" id="SSF101148">
    <property type="entry name" value="Plant invertase/pectin methylesterase inhibitor"/>
    <property type="match status" value="1"/>
</dbReference>
<keyword evidence="7" id="KW-1015">Disulfide bond</keyword>
<dbReference type="CDD" id="cd15798">
    <property type="entry name" value="PMEI-like_3"/>
    <property type="match status" value="1"/>
</dbReference>
<dbReference type="SMART" id="SM00856">
    <property type="entry name" value="PMEI"/>
    <property type="match status" value="1"/>
</dbReference>
<dbReference type="InterPro" id="IPR006501">
    <property type="entry name" value="Pectinesterase_inhib_dom"/>
</dbReference>
<dbReference type="AlphaFoldDB" id="A0A1E5V2U3"/>
<comment type="similarity">
    <text evidence="2">Belongs to the cyclin family. Cyclin AB subfamily.</text>
</comment>
<feature type="region of interest" description="Disordered" evidence="10">
    <location>
        <begin position="255"/>
        <end position="286"/>
    </location>
</feature>
<keyword evidence="3" id="KW-0964">Secreted</keyword>
<keyword evidence="16" id="KW-1185">Reference proteome</keyword>
<dbReference type="Pfam" id="PF04043">
    <property type="entry name" value="PMEI"/>
    <property type="match status" value="1"/>
</dbReference>
<comment type="similarity">
    <text evidence="9">Belongs to the PMEI family.</text>
</comment>
<evidence type="ECO:0000256" key="8">
    <source>
        <dbReference type="ARBA" id="ARBA00023306"/>
    </source>
</evidence>
<evidence type="ECO:0000256" key="1">
    <source>
        <dbReference type="ARBA" id="ARBA00004239"/>
    </source>
</evidence>
<evidence type="ECO:0000256" key="10">
    <source>
        <dbReference type="SAM" id="MobiDB-lite"/>
    </source>
</evidence>
<name>A0A1E5V2U3_9POAL</name>
<dbReference type="FunFam" id="1.20.140.40:FF:000006">
    <property type="entry name" value="Pectinesterase inhibitor 3"/>
    <property type="match status" value="1"/>
</dbReference>
<feature type="domain" description="Cyclin-like" evidence="12">
    <location>
        <begin position="379"/>
        <end position="458"/>
    </location>
</feature>
<feature type="compositionally biased region" description="Polar residues" evidence="10">
    <location>
        <begin position="269"/>
        <end position="279"/>
    </location>
</feature>
<dbReference type="Gene3D" id="1.20.140.40">
    <property type="entry name" value="Invertase/pectin methylesterase inhibitor family protein"/>
    <property type="match status" value="1"/>
</dbReference>
<evidence type="ECO:0000256" key="5">
    <source>
        <dbReference type="ARBA" id="ARBA00022729"/>
    </source>
</evidence>
<feature type="chain" id="PRO_5009187662" evidence="11">
    <location>
        <begin position="25"/>
        <end position="497"/>
    </location>
</feature>
<dbReference type="PANTHER" id="PTHR31080">
    <property type="entry name" value="PECTINESTERASE INHIBITOR-LIKE"/>
    <property type="match status" value="1"/>
</dbReference>
<dbReference type="InterPro" id="IPR013763">
    <property type="entry name" value="Cyclin-like_dom"/>
</dbReference>
<dbReference type="InterPro" id="IPR036915">
    <property type="entry name" value="Cyclin-like_sf"/>
</dbReference>
<evidence type="ECO:0000259" key="13">
    <source>
        <dbReference type="SMART" id="SM00856"/>
    </source>
</evidence>
<evidence type="ECO:0000256" key="4">
    <source>
        <dbReference type="ARBA" id="ARBA00022618"/>
    </source>
</evidence>
<evidence type="ECO:0000259" key="12">
    <source>
        <dbReference type="SMART" id="SM00385"/>
    </source>
</evidence>
<feature type="domain" description="Pectinesterase inhibitor" evidence="13">
    <location>
        <begin position="33"/>
        <end position="207"/>
    </location>
</feature>
<dbReference type="SMART" id="SM00385">
    <property type="entry name" value="CYCLIN"/>
    <property type="match status" value="2"/>
</dbReference>
<evidence type="ECO:0000259" key="14">
    <source>
        <dbReference type="SMART" id="SM01332"/>
    </source>
</evidence>
<keyword evidence="6" id="KW-0195">Cyclin</keyword>
<evidence type="ECO:0000256" key="9">
    <source>
        <dbReference type="ARBA" id="ARBA00038471"/>
    </source>
</evidence>
<dbReference type="Pfam" id="PF02984">
    <property type="entry name" value="Cyclin_C"/>
    <property type="match status" value="1"/>
</dbReference>
<dbReference type="InterPro" id="IPR051955">
    <property type="entry name" value="PME_Inhibitor"/>
</dbReference>
<evidence type="ECO:0000256" key="2">
    <source>
        <dbReference type="ARBA" id="ARBA00006955"/>
    </source>
</evidence>
<sequence length="497" mass="53210">MPRPVACAPLLLLLATSLLALAAAASLASSNAAASDFIRKSCRETQYPSVCVQSLATYGGSPPPRSPRELARAALSVSADRAHAASAYVGRLCGGGGAGAPRSKGAKKCGAAAAAGPVRDCLENLADSVGHLRDAAQEMGGAGMGRAGSPAFKWHLSNVQTWCSAALTDENTCLDGLSGHGVEAGTRAAIRGKVVEVAQVTSNALALVNKVWMAARKANPVLTACQAPNSRITRAQAAANRGSFGAFPSVPLPAKTERKQAAQRKTKRGSSYENTSASAAISGPQPKRRTVLRDVTNVSRASPNKNITAATKLQVSEEYKLVPDTLYFTVYLIDRFLSRKCIEKQRLQLLGITSMLVASKYEEICAPRVEEFCFITDNTYTKAETPSVTLGFLANYLAELTLVDYGFLKFLPSVVAASAVFLARWTLDQSDLPWNQTLEHYTSYKSSDIQLCVCALRELQHNTSNCPLNAVREKYRHQKFECVANLTSPELNQSLFS</sequence>
<dbReference type="InterPro" id="IPR004367">
    <property type="entry name" value="Cyclin_C-dom"/>
</dbReference>
<evidence type="ECO:0000256" key="3">
    <source>
        <dbReference type="ARBA" id="ARBA00022525"/>
    </source>
</evidence>
<feature type="signal peptide" evidence="11">
    <location>
        <begin position="1"/>
        <end position="24"/>
    </location>
</feature>
<dbReference type="NCBIfam" id="TIGR01614">
    <property type="entry name" value="PME_inhib"/>
    <property type="match status" value="1"/>
</dbReference>
<dbReference type="PANTHER" id="PTHR31080:SF87">
    <property type="entry name" value="PECTINESTERASE INHIBITOR 7"/>
    <property type="match status" value="1"/>
</dbReference>
<dbReference type="OrthoDB" id="1430376at2759"/>
<feature type="domain" description="Cyclin C-terminal" evidence="14">
    <location>
        <begin position="369"/>
        <end position="489"/>
    </location>
</feature>
<feature type="domain" description="Cyclin-like" evidence="12">
    <location>
        <begin position="313"/>
        <end position="378"/>
    </location>
</feature>
<dbReference type="FunFam" id="1.10.472.10:FF:000013">
    <property type="entry name" value="Cyclin A1"/>
    <property type="match status" value="1"/>
</dbReference>
<evidence type="ECO:0000256" key="7">
    <source>
        <dbReference type="ARBA" id="ARBA00023157"/>
    </source>
</evidence>
<reference evidence="15 16" key="1">
    <citation type="submission" date="2016-09" db="EMBL/GenBank/DDBJ databases">
        <title>The draft genome of Dichanthelium oligosanthes: A C3 panicoid grass species.</title>
        <authorList>
            <person name="Studer A.J."/>
            <person name="Schnable J.C."/>
            <person name="Brutnell T.P."/>
        </authorList>
    </citation>
    <scope>NUCLEOTIDE SEQUENCE [LARGE SCALE GENOMIC DNA]</scope>
    <source>
        <strain evidence="16">cv. Kellogg 1175</strain>
        <tissue evidence="15">Leaf</tissue>
    </source>
</reference>
<proteinExistence type="inferred from homology"/>
<dbReference type="STRING" id="888268.A0A1E5V2U3"/>
<dbReference type="SUPFAM" id="SSF47954">
    <property type="entry name" value="Cyclin-like"/>
    <property type="match status" value="2"/>
</dbReference>
<dbReference type="InterPro" id="IPR035513">
    <property type="entry name" value="Invertase/methylesterase_inhib"/>
</dbReference>
<gene>
    <name evidence="15" type="ORF">BAE44_0019654</name>
</gene>
<keyword evidence="5 11" id="KW-0732">Signal</keyword>
<protein>
    <submittedName>
        <fullName evidence="15">Cyclin-A2-1</fullName>
    </submittedName>
</protein>
<accession>A0A1E5V2U3</accession>
<dbReference type="SMART" id="SM01332">
    <property type="entry name" value="Cyclin_C"/>
    <property type="match status" value="1"/>
</dbReference>
<evidence type="ECO:0000256" key="11">
    <source>
        <dbReference type="SAM" id="SignalP"/>
    </source>
</evidence>